<dbReference type="GO" id="GO:0005886">
    <property type="term" value="C:plasma membrane"/>
    <property type="evidence" value="ECO:0007669"/>
    <property type="project" value="UniProtKB-SubCell"/>
</dbReference>
<keyword evidence="13" id="KW-0282">Flagellum</keyword>
<protein>
    <recommendedName>
        <fullName evidence="3 12">Flagellar biosynthetic protein FlhB</fullName>
    </recommendedName>
</protein>
<dbReference type="InterPro" id="IPR006135">
    <property type="entry name" value="T3SS_substrate_exporter"/>
</dbReference>
<dbReference type="InterPro" id="IPR006136">
    <property type="entry name" value="FlhB"/>
</dbReference>
<evidence type="ECO:0000256" key="9">
    <source>
        <dbReference type="ARBA" id="ARBA00022989"/>
    </source>
</evidence>
<comment type="subcellular location">
    <subcellularLocation>
        <location evidence="1">Cell membrane</location>
        <topology evidence="1">Multi-pass membrane protein</topology>
    </subcellularLocation>
</comment>
<evidence type="ECO:0000256" key="3">
    <source>
        <dbReference type="ARBA" id="ARBA00021622"/>
    </source>
</evidence>
<comment type="caution">
    <text evidence="12">Lacks conserved residue(s) required for the propagation of feature annotation.</text>
</comment>
<reference evidence="13" key="2">
    <citation type="journal article" date="2023" name="Biology">
        <title>Prokaryotic Life Associated with Coal-Fire Gas Vents Revealed by Metagenomics.</title>
        <authorList>
            <person name="Kadnikov V.V."/>
            <person name="Mardanov A.V."/>
            <person name="Beletsky A.V."/>
            <person name="Karnachuk O.V."/>
            <person name="Ravin N.V."/>
        </authorList>
    </citation>
    <scope>NUCLEOTIDE SEQUENCE</scope>
    <source>
        <strain evidence="13">Bu02</strain>
    </source>
</reference>
<dbReference type="NCBIfam" id="TIGR00328">
    <property type="entry name" value="flhB"/>
    <property type="match status" value="1"/>
</dbReference>
<dbReference type="SUPFAM" id="SSF160544">
    <property type="entry name" value="EscU C-terminal domain-like"/>
    <property type="match status" value="1"/>
</dbReference>
<evidence type="ECO:0000256" key="8">
    <source>
        <dbReference type="ARBA" id="ARBA00022927"/>
    </source>
</evidence>
<organism evidence="13">
    <name type="scientific">Candidatus Fermentithermobacillus carboniphilus</name>
    <dbReference type="NCBI Taxonomy" id="3085328"/>
    <lineage>
        <taxon>Bacteria</taxon>
        <taxon>Bacillati</taxon>
        <taxon>Bacillota</taxon>
        <taxon>Candidatus Fermentithermobacillia</taxon>
        <taxon>Candidatus Fermentithermobacillales</taxon>
        <taxon>Candidatus Fermentithermobacillaceae</taxon>
        <taxon>Candidatus Fermentithermobacillus</taxon>
    </lineage>
</organism>
<reference evidence="13" key="1">
    <citation type="submission" date="2020-10" db="EMBL/GenBank/DDBJ databases">
        <authorList>
            <person name="Kadnikov V."/>
            <person name="Beletsky A.V."/>
            <person name="Mardanov A.V."/>
            <person name="Karnachuk O.V."/>
            <person name="Ravin N.V."/>
        </authorList>
    </citation>
    <scope>NUCLEOTIDE SEQUENCE</scope>
    <source>
        <strain evidence="13">Bu02</strain>
    </source>
</reference>
<keyword evidence="9 12" id="KW-1133">Transmembrane helix</keyword>
<dbReference type="Pfam" id="PF01312">
    <property type="entry name" value="Bac_export_2"/>
    <property type="match status" value="1"/>
</dbReference>
<feature type="transmembrane region" description="Helical" evidence="12">
    <location>
        <begin position="40"/>
        <end position="57"/>
    </location>
</feature>
<dbReference type="EMBL" id="CP062796">
    <property type="protein sequence ID" value="QUL98610.1"/>
    <property type="molecule type" value="Genomic_DNA"/>
</dbReference>
<evidence type="ECO:0000256" key="5">
    <source>
        <dbReference type="ARBA" id="ARBA00022475"/>
    </source>
</evidence>
<gene>
    <name evidence="12 13" type="primary">flhB</name>
    <name evidence="13" type="ORF">IMF26_00465</name>
</gene>
<dbReference type="GO" id="GO:0044780">
    <property type="term" value="P:bacterial-type flagellum assembly"/>
    <property type="evidence" value="ECO:0007669"/>
    <property type="project" value="InterPro"/>
</dbReference>
<dbReference type="Gene3D" id="6.10.250.2080">
    <property type="match status" value="1"/>
</dbReference>
<accession>A0AAT9LFL1</accession>
<evidence type="ECO:0000256" key="1">
    <source>
        <dbReference type="ARBA" id="ARBA00004651"/>
    </source>
</evidence>
<proteinExistence type="inferred from homology"/>
<keyword evidence="6 12" id="KW-0812">Transmembrane</keyword>
<keyword evidence="10 12" id="KW-0472">Membrane</keyword>
<sequence>MTDYLELDLQLFAEDKKEPATPRRRQMARERGQIFSSQDLVSAVSVFFAVIALRLGFQHTSDLIAKRSVEIWSSLPPPEPTIGWAVAVLRDVFGLAATASAPVVAAAALFAFGASVAQVGLNFRPALLAPDLARINPLAGMARLFSRRSLETCLRSLVKVAIVSFLAWNTLRRVWPELSALVIRDLVSSLGLIKEVLEKVLLNCSVFLVFTGILDYVYQWWEYEKSLMMTPREIKDEMKDTEGKPEVKAAIRSRQRQLARRRMMQEVPKADVVVVNPTHYAVALRYKIESDPAPVVVAKGLDDLALRIRRIAEESGVYVVEDPPLAQALYRAADVGEMIPEELYQAVAEVLAYVYRLSGKTPLEGSLR</sequence>
<name>A0AAT9LFL1_9FIRM</name>
<dbReference type="KEGG" id="fcz:IMF26_00465"/>
<evidence type="ECO:0000256" key="2">
    <source>
        <dbReference type="ARBA" id="ARBA00010690"/>
    </source>
</evidence>
<dbReference type="FunFam" id="3.40.1690.10:FF:000001">
    <property type="entry name" value="Flagellar biosynthetic protein FlhB"/>
    <property type="match status" value="1"/>
</dbReference>
<dbReference type="InterPro" id="IPR029025">
    <property type="entry name" value="T3SS_substrate_exporter_C"/>
</dbReference>
<evidence type="ECO:0000256" key="7">
    <source>
        <dbReference type="ARBA" id="ARBA00022795"/>
    </source>
</evidence>
<dbReference type="PANTHER" id="PTHR30531:SF12">
    <property type="entry name" value="FLAGELLAR BIOSYNTHETIC PROTEIN FLHB"/>
    <property type="match status" value="1"/>
</dbReference>
<comment type="similarity">
    <text evidence="2 12">Belongs to the type III secretion exporter family.</text>
</comment>
<dbReference type="GO" id="GO:0009306">
    <property type="term" value="P:protein secretion"/>
    <property type="evidence" value="ECO:0007669"/>
    <property type="project" value="InterPro"/>
</dbReference>
<keyword evidence="5 12" id="KW-1003">Cell membrane</keyword>
<dbReference type="PANTHER" id="PTHR30531">
    <property type="entry name" value="FLAGELLAR BIOSYNTHETIC PROTEIN FLHB"/>
    <property type="match status" value="1"/>
</dbReference>
<dbReference type="PRINTS" id="PR00950">
    <property type="entry name" value="TYPE3IMSPROT"/>
</dbReference>
<keyword evidence="11 12" id="KW-1006">Bacterial flagellum protein export</keyword>
<keyword evidence="13" id="KW-0969">Cilium</keyword>
<evidence type="ECO:0000256" key="11">
    <source>
        <dbReference type="ARBA" id="ARBA00023225"/>
    </source>
</evidence>
<evidence type="ECO:0000313" key="13">
    <source>
        <dbReference type="EMBL" id="QUL98610.1"/>
    </source>
</evidence>
<evidence type="ECO:0000256" key="4">
    <source>
        <dbReference type="ARBA" id="ARBA00022448"/>
    </source>
</evidence>
<dbReference type="AlphaFoldDB" id="A0AAT9LFL1"/>
<evidence type="ECO:0000256" key="10">
    <source>
        <dbReference type="ARBA" id="ARBA00023136"/>
    </source>
</evidence>
<evidence type="ECO:0000256" key="12">
    <source>
        <dbReference type="RuleBase" id="RU364091"/>
    </source>
</evidence>
<dbReference type="Gene3D" id="3.40.1690.10">
    <property type="entry name" value="secretion proteins EscU"/>
    <property type="match status" value="1"/>
</dbReference>
<comment type="function">
    <text evidence="12">Required for formation of the rod structure in the basal body of the flagellar apparatus. Together with FliI and FliH, may constitute the export apparatus of flagellin.</text>
</comment>
<keyword evidence="13" id="KW-0966">Cell projection</keyword>
<keyword evidence="7 12" id="KW-1005">Bacterial flagellum biogenesis</keyword>
<keyword evidence="8 12" id="KW-0653">Protein transport</keyword>
<keyword evidence="4 12" id="KW-0813">Transport</keyword>
<evidence type="ECO:0000256" key="6">
    <source>
        <dbReference type="ARBA" id="ARBA00022692"/>
    </source>
</evidence>